<organism evidence="5 6">
    <name type="scientific">Proteus hauseri ATCC 700826</name>
    <dbReference type="NCBI Taxonomy" id="1354271"/>
    <lineage>
        <taxon>Bacteria</taxon>
        <taxon>Pseudomonadati</taxon>
        <taxon>Pseudomonadota</taxon>
        <taxon>Gammaproteobacteria</taxon>
        <taxon>Enterobacterales</taxon>
        <taxon>Morganellaceae</taxon>
        <taxon>Proteus</taxon>
    </lineage>
</organism>
<name>A0AAJ3HSD2_PROHU</name>
<dbReference type="PANTHER" id="PTHR43792">
    <property type="entry name" value="GNAT FAMILY, PUTATIVE (AFU_ORTHOLOGUE AFUA_3G00765)-RELATED-RELATED"/>
    <property type="match status" value="1"/>
</dbReference>
<dbReference type="AlphaFoldDB" id="A0AAJ3HSD2"/>
<sequence length="184" mass="21484">MKVLKTKRLVLRPWQESDAESLYEYAKDERIGPIAGWPAHKNVEESTEIIRTIFMRDEVYAVTLKDNDLAIGLIGLSFAKDSNFSIGDNDAEVSYWIGVPYWGKGLIPEAVKEINRYAFENLELDNLWCGYFADNEKSKKVQEKCGFKHHHIIEKQYVEFLNEVKTENISCLTRDEWIEIQKYL</sequence>
<dbReference type="RefSeq" id="WP_064719926.1">
    <property type="nucleotide sequence ID" value="NZ_LXEV01000022.1"/>
</dbReference>
<accession>A0AAJ3HSD2</accession>
<evidence type="ECO:0000256" key="3">
    <source>
        <dbReference type="ARBA" id="ARBA00038502"/>
    </source>
</evidence>
<keyword evidence="1 5" id="KW-0808">Transferase</keyword>
<keyword evidence="6" id="KW-1185">Reference proteome</keyword>
<dbReference type="GO" id="GO:0005840">
    <property type="term" value="C:ribosome"/>
    <property type="evidence" value="ECO:0007669"/>
    <property type="project" value="UniProtKB-KW"/>
</dbReference>
<dbReference type="Proteomes" id="UP000078250">
    <property type="component" value="Unassembled WGS sequence"/>
</dbReference>
<evidence type="ECO:0000259" key="4">
    <source>
        <dbReference type="PROSITE" id="PS51186"/>
    </source>
</evidence>
<dbReference type="PANTHER" id="PTHR43792:SF8">
    <property type="entry name" value="[RIBOSOMAL PROTEIN US5]-ALANINE N-ACETYLTRANSFERASE"/>
    <property type="match status" value="1"/>
</dbReference>
<evidence type="ECO:0000313" key="5">
    <source>
        <dbReference type="EMBL" id="OAT46952.1"/>
    </source>
</evidence>
<dbReference type="PROSITE" id="PS51186">
    <property type="entry name" value="GNAT"/>
    <property type="match status" value="1"/>
</dbReference>
<dbReference type="SUPFAM" id="SSF55729">
    <property type="entry name" value="Acyl-CoA N-acyltransferases (Nat)"/>
    <property type="match status" value="1"/>
</dbReference>
<dbReference type="GO" id="GO:0016747">
    <property type="term" value="F:acyltransferase activity, transferring groups other than amino-acyl groups"/>
    <property type="evidence" value="ECO:0007669"/>
    <property type="project" value="InterPro"/>
</dbReference>
<comment type="caution">
    <text evidence="5">The sequence shown here is derived from an EMBL/GenBank/DDBJ whole genome shotgun (WGS) entry which is preliminary data.</text>
</comment>
<protein>
    <submittedName>
        <fullName evidence="5">Ribosomal protein S5p-alanine acetyltransferase</fullName>
        <ecNumber evidence="5">2.3.1.-</ecNumber>
    </submittedName>
</protein>
<dbReference type="Pfam" id="PF13302">
    <property type="entry name" value="Acetyltransf_3"/>
    <property type="match status" value="1"/>
</dbReference>
<gene>
    <name evidence="5" type="ORF">M997_1950</name>
</gene>
<proteinExistence type="inferred from homology"/>
<dbReference type="InterPro" id="IPR000182">
    <property type="entry name" value="GNAT_dom"/>
</dbReference>
<keyword evidence="2 5" id="KW-0012">Acyltransferase</keyword>
<feature type="domain" description="N-acetyltransferase" evidence="4">
    <location>
        <begin position="9"/>
        <end position="167"/>
    </location>
</feature>
<evidence type="ECO:0000313" key="6">
    <source>
        <dbReference type="Proteomes" id="UP000078250"/>
    </source>
</evidence>
<dbReference type="InterPro" id="IPR016181">
    <property type="entry name" value="Acyl_CoA_acyltransferase"/>
</dbReference>
<dbReference type="Gene3D" id="3.40.630.30">
    <property type="match status" value="1"/>
</dbReference>
<dbReference type="EC" id="2.3.1.-" evidence="5"/>
<keyword evidence="5" id="KW-0689">Ribosomal protein</keyword>
<keyword evidence="5" id="KW-0687">Ribonucleoprotein</keyword>
<evidence type="ECO:0000256" key="2">
    <source>
        <dbReference type="ARBA" id="ARBA00023315"/>
    </source>
</evidence>
<dbReference type="EMBL" id="LXEV01000022">
    <property type="protein sequence ID" value="OAT46952.1"/>
    <property type="molecule type" value="Genomic_DNA"/>
</dbReference>
<reference evidence="5 6" key="1">
    <citation type="submission" date="2016-04" db="EMBL/GenBank/DDBJ databases">
        <title>ATOL: Assembling a taxonomically balanced genome-scale reconstruction of the evolutionary history of the Enterobacteriaceae.</title>
        <authorList>
            <person name="Plunkett G.III."/>
            <person name="Neeno-Eckwall E.C."/>
            <person name="Glasner J.D."/>
            <person name="Perna N.T."/>
        </authorList>
    </citation>
    <scope>NUCLEOTIDE SEQUENCE [LARGE SCALE GENOMIC DNA]</scope>
    <source>
        <strain evidence="5 6">ATCC 700826</strain>
    </source>
</reference>
<dbReference type="InterPro" id="IPR051531">
    <property type="entry name" value="N-acetyltransferase"/>
</dbReference>
<comment type="similarity">
    <text evidence="3">Belongs to the acetyltransferase family. RimJ subfamily.</text>
</comment>
<evidence type="ECO:0000256" key="1">
    <source>
        <dbReference type="ARBA" id="ARBA00022679"/>
    </source>
</evidence>